<keyword evidence="2" id="KW-1185">Reference proteome</keyword>
<dbReference type="PANTHER" id="PTHR35841:SF1">
    <property type="entry name" value="PHOSPHONATES-BINDING PERIPLASMIC PROTEIN"/>
    <property type="match status" value="1"/>
</dbReference>
<evidence type="ECO:0000313" key="1">
    <source>
        <dbReference type="EMBL" id="GLQ75563.1"/>
    </source>
</evidence>
<proteinExistence type="predicted"/>
<dbReference type="SUPFAM" id="SSF53850">
    <property type="entry name" value="Periplasmic binding protein-like II"/>
    <property type="match status" value="1"/>
</dbReference>
<dbReference type="Proteomes" id="UP001156690">
    <property type="component" value="Unassembled WGS sequence"/>
</dbReference>
<organism evidence="1 2">
    <name type="scientific">Vibrio penaeicida</name>
    <dbReference type="NCBI Taxonomy" id="104609"/>
    <lineage>
        <taxon>Bacteria</taxon>
        <taxon>Pseudomonadati</taxon>
        <taxon>Pseudomonadota</taxon>
        <taxon>Gammaproteobacteria</taxon>
        <taxon>Vibrionales</taxon>
        <taxon>Vibrionaceae</taxon>
        <taxon>Vibrio</taxon>
    </lineage>
</organism>
<dbReference type="EMBL" id="BSNX01000074">
    <property type="protein sequence ID" value="GLQ75563.1"/>
    <property type="molecule type" value="Genomic_DNA"/>
</dbReference>
<dbReference type="AlphaFoldDB" id="A0AAV5NZ27"/>
<gene>
    <name evidence="1" type="ORF">GCM10007932_49250</name>
</gene>
<dbReference type="Pfam" id="PF12974">
    <property type="entry name" value="Phosphonate-bd"/>
    <property type="match status" value="1"/>
</dbReference>
<dbReference type="Gene3D" id="3.40.190.10">
    <property type="entry name" value="Periplasmic binding protein-like II"/>
    <property type="match status" value="2"/>
</dbReference>
<comment type="caution">
    <text evidence="1">The sequence shown here is derived from an EMBL/GenBank/DDBJ whole genome shotgun (WGS) entry which is preliminary data.</text>
</comment>
<protein>
    <submittedName>
        <fullName evidence="1">Alkylphosphonate ABC transporter</fullName>
    </submittedName>
</protein>
<sequence length="299" mass="34177">MPAISVENRDIKLNNKPFIIGAVSEKVKSRIKWSLPLADYLANSLKEYGYTHGEVVVVPTLEEMSQQLKNGHVHLVPATVYSALIYENRIDANILVRRWKKGRSTYHSIIFGRNDEQNLNFSELNGKTILFEKPSSNSSFFIPAVALIGQGYELQYLESHAERPDPDKIGYMFMNQQLKQSNEINISSWVYQQRADLGAFSDRNWDSTEDLPNRIKQSVEIVYESSLYPRDLMISSPSLSAEVNLAIKNTLKTMHLDPSAKATLVRFQKTSQFDELNQDMLNVIDEARQHLPKIEALQK</sequence>
<dbReference type="PANTHER" id="PTHR35841">
    <property type="entry name" value="PHOSPHONATES-BINDING PERIPLASMIC PROTEIN"/>
    <property type="match status" value="1"/>
</dbReference>
<evidence type="ECO:0000313" key="2">
    <source>
        <dbReference type="Proteomes" id="UP001156690"/>
    </source>
</evidence>
<accession>A0AAV5NZ27</accession>
<reference evidence="2" key="1">
    <citation type="journal article" date="2019" name="Int. J. Syst. Evol. Microbiol.">
        <title>The Global Catalogue of Microorganisms (GCM) 10K type strain sequencing project: providing services to taxonomists for standard genome sequencing and annotation.</title>
        <authorList>
            <consortium name="The Broad Institute Genomics Platform"/>
            <consortium name="The Broad Institute Genome Sequencing Center for Infectious Disease"/>
            <person name="Wu L."/>
            <person name="Ma J."/>
        </authorList>
    </citation>
    <scope>NUCLEOTIDE SEQUENCE [LARGE SCALE GENOMIC DNA]</scope>
    <source>
        <strain evidence="2">NBRC 15640</strain>
    </source>
</reference>
<name>A0AAV5NZ27_9VIBR</name>